<evidence type="ECO:0000313" key="2">
    <source>
        <dbReference type="Proteomes" id="UP001160148"/>
    </source>
</evidence>
<comment type="caution">
    <text evidence="1">The sequence shown here is derived from an EMBL/GenBank/DDBJ whole genome shotgun (WGS) entry which is preliminary data.</text>
</comment>
<organism evidence="1 2">
    <name type="scientific">Macrosiphum euphorbiae</name>
    <name type="common">potato aphid</name>
    <dbReference type="NCBI Taxonomy" id="13131"/>
    <lineage>
        <taxon>Eukaryota</taxon>
        <taxon>Metazoa</taxon>
        <taxon>Ecdysozoa</taxon>
        <taxon>Arthropoda</taxon>
        <taxon>Hexapoda</taxon>
        <taxon>Insecta</taxon>
        <taxon>Pterygota</taxon>
        <taxon>Neoptera</taxon>
        <taxon>Paraneoptera</taxon>
        <taxon>Hemiptera</taxon>
        <taxon>Sternorrhyncha</taxon>
        <taxon>Aphidomorpha</taxon>
        <taxon>Aphidoidea</taxon>
        <taxon>Aphididae</taxon>
        <taxon>Macrosiphini</taxon>
        <taxon>Macrosiphum</taxon>
    </lineage>
</organism>
<reference evidence="1 2" key="1">
    <citation type="submission" date="2023-01" db="EMBL/GenBank/DDBJ databases">
        <authorList>
            <person name="Whitehead M."/>
        </authorList>
    </citation>
    <scope>NUCLEOTIDE SEQUENCE [LARGE SCALE GENOMIC DNA]</scope>
</reference>
<dbReference type="EMBL" id="CARXXK010000005">
    <property type="protein sequence ID" value="CAI6368079.1"/>
    <property type="molecule type" value="Genomic_DNA"/>
</dbReference>
<accession>A0AAV0XK72</accession>
<keyword evidence="2" id="KW-1185">Reference proteome</keyword>
<dbReference type="Proteomes" id="UP001160148">
    <property type="component" value="Unassembled WGS sequence"/>
</dbReference>
<dbReference type="AlphaFoldDB" id="A0AAV0XK72"/>
<proteinExistence type="predicted"/>
<name>A0AAV0XK72_9HEMI</name>
<sequence length="95" mass="10765">MNRLRIGHIRLTRGQVFVGKKEKPKRDSCGTAEPSDNHTITECIQNAADELNSTRHTKLEPDVDTTTQNLKFLSIINLISTQIDTNAVRFVLYII</sequence>
<protein>
    <submittedName>
        <fullName evidence="1">Uncharacterized protein</fullName>
    </submittedName>
</protein>
<gene>
    <name evidence="1" type="ORF">MEUPH1_LOCUS22480</name>
</gene>
<evidence type="ECO:0000313" key="1">
    <source>
        <dbReference type="EMBL" id="CAI6368079.1"/>
    </source>
</evidence>